<keyword evidence="1" id="KW-0808">Transferase</keyword>
<dbReference type="EMBL" id="MRTP01000011">
    <property type="protein sequence ID" value="OMF50347.1"/>
    <property type="molecule type" value="Genomic_DNA"/>
</dbReference>
<dbReference type="SUPFAM" id="SSF55729">
    <property type="entry name" value="Acyl-CoA N-acyltransferases (Nat)"/>
    <property type="match status" value="1"/>
</dbReference>
<evidence type="ECO:0000313" key="5">
    <source>
        <dbReference type="Proteomes" id="UP000187172"/>
    </source>
</evidence>
<dbReference type="InterPro" id="IPR016181">
    <property type="entry name" value="Acyl_CoA_acyltransferase"/>
</dbReference>
<evidence type="ECO:0000313" key="4">
    <source>
        <dbReference type="EMBL" id="OMF50347.1"/>
    </source>
</evidence>
<comment type="caution">
    <text evidence="4">The sequence shown here is derived from an EMBL/GenBank/DDBJ whole genome shotgun (WGS) entry which is preliminary data.</text>
</comment>
<gene>
    <name evidence="4" type="ORF">BK138_27440</name>
</gene>
<sequence>MSEANQYHFLGEYILSNYTIRRFGREDFRAAAALLSLIWSEPVTAKQLQDDEESIPPGQLHYDEEGRLMGWDRPKWVAVNGVGEVIGYAIAWRAPWNEPGSLNVTLVVHPDERGRGAGRTLSREVREWACLVKASRLVCFMGENDGASLSFAERRGYVLERHTFESVLDLSSFTDQALLPSIRSAESSGIMFVTLKDEPGEAQERKLHELYRIAHQDIPGYNEDFPWFEEWKKWSINLAGVRPEYVHIAKDGDRYVGVVTLQQNEQTQAMYHQFTGVLPEYRGRRIGLALKLLAIQTARAAGVPYLRTHNDSLNGPMLRINRDLLGFQAVPGNFKMVCSLE</sequence>
<dbReference type="Pfam" id="PF00583">
    <property type="entry name" value="Acetyltransf_1"/>
    <property type="match status" value="2"/>
</dbReference>
<dbReference type="STRING" id="297318.BK138_27440"/>
<dbReference type="CDD" id="cd04301">
    <property type="entry name" value="NAT_SF"/>
    <property type="match status" value="2"/>
</dbReference>
<feature type="domain" description="N-acetyltransferase" evidence="3">
    <location>
        <begin position="18"/>
        <end position="180"/>
    </location>
</feature>
<protein>
    <recommendedName>
        <fullName evidence="3">N-acetyltransferase domain-containing protein</fullName>
    </recommendedName>
</protein>
<dbReference type="AlphaFoldDB" id="A0A1R1EEW9"/>
<proteinExistence type="predicted"/>
<dbReference type="GO" id="GO:0016747">
    <property type="term" value="F:acyltransferase activity, transferring groups other than amino-acyl groups"/>
    <property type="evidence" value="ECO:0007669"/>
    <property type="project" value="InterPro"/>
</dbReference>
<feature type="domain" description="N-acetyltransferase" evidence="3">
    <location>
        <begin position="190"/>
        <end position="341"/>
    </location>
</feature>
<dbReference type="PROSITE" id="PS51186">
    <property type="entry name" value="GNAT"/>
    <property type="match status" value="2"/>
</dbReference>
<dbReference type="Proteomes" id="UP000187172">
    <property type="component" value="Unassembled WGS sequence"/>
</dbReference>
<dbReference type="InterPro" id="IPR000182">
    <property type="entry name" value="GNAT_dom"/>
</dbReference>
<reference evidence="4 5" key="1">
    <citation type="submission" date="2016-11" db="EMBL/GenBank/DDBJ databases">
        <title>Paenibacillus species isolates.</title>
        <authorList>
            <person name="Beno S.M."/>
        </authorList>
    </citation>
    <scope>NUCLEOTIDE SEQUENCE [LARGE SCALE GENOMIC DNA]</scope>
    <source>
        <strain evidence="4 5">FSL R5-0378</strain>
    </source>
</reference>
<organism evidence="4 5">
    <name type="scientific">Paenibacillus rhizosphaerae</name>
    <dbReference type="NCBI Taxonomy" id="297318"/>
    <lineage>
        <taxon>Bacteria</taxon>
        <taxon>Bacillati</taxon>
        <taxon>Bacillota</taxon>
        <taxon>Bacilli</taxon>
        <taxon>Bacillales</taxon>
        <taxon>Paenibacillaceae</taxon>
        <taxon>Paenibacillus</taxon>
    </lineage>
</organism>
<evidence type="ECO:0000256" key="1">
    <source>
        <dbReference type="ARBA" id="ARBA00022679"/>
    </source>
</evidence>
<accession>A0A1R1EEW9</accession>
<name>A0A1R1EEW9_9BACL</name>
<evidence type="ECO:0000259" key="3">
    <source>
        <dbReference type="PROSITE" id="PS51186"/>
    </source>
</evidence>
<keyword evidence="5" id="KW-1185">Reference proteome</keyword>
<dbReference type="InterPro" id="IPR050832">
    <property type="entry name" value="Bact_Acetyltransf"/>
</dbReference>
<evidence type="ECO:0000256" key="2">
    <source>
        <dbReference type="ARBA" id="ARBA00023315"/>
    </source>
</evidence>
<dbReference type="PANTHER" id="PTHR43877">
    <property type="entry name" value="AMINOALKYLPHOSPHONATE N-ACETYLTRANSFERASE-RELATED-RELATED"/>
    <property type="match status" value="1"/>
</dbReference>
<keyword evidence="2" id="KW-0012">Acyltransferase</keyword>
<dbReference type="Gene3D" id="3.40.630.30">
    <property type="match status" value="1"/>
</dbReference>